<dbReference type="PANTHER" id="PTHR34235">
    <property type="entry name" value="SLR1203 PROTEIN-RELATED"/>
    <property type="match status" value="1"/>
</dbReference>
<dbReference type="AlphaFoldDB" id="A0A368JWL8"/>
<organism evidence="1 2">
    <name type="scientific">Larkinella punicea</name>
    <dbReference type="NCBI Taxonomy" id="2315727"/>
    <lineage>
        <taxon>Bacteria</taxon>
        <taxon>Pseudomonadati</taxon>
        <taxon>Bacteroidota</taxon>
        <taxon>Cytophagia</taxon>
        <taxon>Cytophagales</taxon>
        <taxon>Spirosomataceae</taxon>
        <taxon>Larkinella</taxon>
    </lineage>
</organism>
<dbReference type="Proteomes" id="UP000253383">
    <property type="component" value="Unassembled WGS sequence"/>
</dbReference>
<dbReference type="PANTHER" id="PTHR34235:SF1">
    <property type="entry name" value="SLR0416 PROTEIN"/>
    <property type="match status" value="1"/>
</dbReference>
<proteinExistence type="predicted"/>
<dbReference type="RefSeq" id="WP_114404304.1">
    <property type="nucleotide sequence ID" value="NZ_QOWE01000002.1"/>
</dbReference>
<dbReference type="Gene3D" id="1.20.1220.20">
    <property type="entry name" value="Uncharcterised protein PF01724"/>
    <property type="match status" value="1"/>
</dbReference>
<reference evidence="1 2" key="1">
    <citation type="submission" date="2018-07" db="EMBL/GenBank/DDBJ databases">
        <title>Genome analysis of Larkinella rosea.</title>
        <authorList>
            <person name="Zhou Z."/>
            <person name="Wang G."/>
        </authorList>
    </citation>
    <scope>NUCLEOTIDE SEQUENCE [LARGE SCALE GENOMIC DNA]</scope>
    <source>
        <strain evidence="2">zzj9</strain>
    </source>
</reference>
<evidence type="ECO:0000313" key="1">
    <source>
        <dbReference type="EMBL" id="RCR71074.1"/>
    </source>
</evidence>
<dbReference type="EMBL" id="QOWE01000002">
    <property type="protein sequence ID" value="RCR71074.1"/>
    <property type="molecule type" value="Genomic_DNA"/>
</dbReference>
<dbReference type="OrthoDB" id="952804at2"/>
<dbReference type="InterPro" id="IPR002636">
    <property type="entry name" value="DUF29"/>
</dbReference>
<protein>
    <submittedName>
        <fullName evidence="1">DUF29 family protein</fullName>
    </submittedName>
</protein>
<name>A0A368JWL8_9BACT</name>
<gene>
    <name evidence="1" type="ORF">DUE52_02130</name>
</gene>
<sequence length="146" mass="16690">MDEIMLLRKMVEEHDYQGALALIDEMDEMAKDDKINKVEAYLIVLLIHLIKQKAENRTTKSWSRSIDNALDGIVRSNKKRKAGGNYLETNELAEAIDESFLRALKDAASEAFEGMYSPYQISTMIEPEQIKVDALDLIINYKPSYS</sequence>
<dbReference type="Pfam" id="PF01724">
    <property type="entry name" value="DUF29"/>
    <property type="match status" value="1"/>
</dbReference>
<accession>A0A368JWL8</accession>
<evidence type="ECO:0000313" key="2">
    <source>
        <dbReference type="Proteomes" id="UP000253383"/>
    </source>
</evidence>
<keyword evidence="2" id="KW-1185">Reference proteome</keyword>
<comment type="caution">
    <text evidence="1">The sequence shown here is derived from an EMBL/GenBank/DDBJ whole genome shotgun (WGS) entry which is preliminary data.</text>
</comment>